<dbReference type="InterPro" id="IPR001647">
    <property type="entry name" value="HTH_TetR"/>
</dbReference>
<dbReference type="OrthoDB" id="7828598at2"/>
<dbReference type="EMBL" id="FOFG01000001">
    <property type="protein sequence ID" value="SEP79723.1"/>
    <property type="molecule type" value="Genomic_DNA"/>
</dbReference>
<dbReference type="Proteomes" id="UP000199647">
    <property type="component" value="Unassembled WGS sequence"/>
</dbReference>
<dbReference type="InterPro" id="IPR009057">
    <property type="entry name" value="Homeodomain-like_sf"/>
</dbReference>
<evidence type="ECO:0000256" key="2">
    <source>
        <dbReference type="PROSITE-ProRule" id="PRU00335"/>
    </source>
</evidence>
<dbReference type="AlphaFoldDB" id="A0A1H9ATK1"/>
<evidence type="ECO:0000259" key="4">
    <source>
        <dbReference type="PROSITE" id="PS50977"/>
    </source>
</evidence>
<dbReference type="PROSITE" id="PS50977">
    <property type="entry name" value="HTH_TETR_2"/>
    <property type="match status" value="1"/>
</dbReference>
<protein>
    <submittedName>
        <fullName evidence="5">Transcriptional regulator, TetR family</fullName>
    </submittedName>
</protein>
<evidence type="ECO:0000256" key="1">
    <source>
        <dbReference type="ARBA" id="ARBA00023125"/>
    </source>
</evidence>
<proteinExistence type="predicted"/>
<sequence>MATQKTRDKIIDAFLQLAAERSYSDVSLERIAERAGTSLKVLRGSYDSRTAILADFLRRTDELVLAELDPDLVMEARRERLFDILLSRFEALLPSRDAVRGLAGSALRDPLLALELNRLTTTSMGWMLNAAGITASGPAGMVRAQGLTLIWGAVMRVWLRDDDPGMARTMAELDRRLKDAERNATRLDRLGNLVSGLIPRLPSRLLSPPVKREASEPNPQPDADEMVDAG</sequence>
<dbReference type="GO" id="GO:0003677">
    <property type="term" value="F:DNA binding"/>
    <property type="evidence" value="ECO:0007669"/>
    <property type="project" value="UniProtKB-UniRule"/>
</dbReference>
<reference evidence="5 6" key="1">
    <citation type="submission" date="2016-10" db="EMBL/GenBank/DDBJ databases">
        <authorList>
            <person name="de Groot N.N."/>
        </authorList>
    </citation>
    <scope>NUCLEOTIDE SEQUENCE [LARGE SCALE GENOMIC DNA]</scope>
    <source>
        <strain evidence="5 6">A52C2</strain>
    </source>
</reference>
<accession>A0A1H9ATK1</accession>
<evidence type="ECO:0000313" key="6">
    <source>
        <dbReference type="Proteomes" id="UP000199647"/>
    </source>
</evidence>
<keyword evidence="1 2" id="KW-0238">DNA-binding</keyword>
<feature type="domain" description="HTH tetR-type" evidence="4">
    <location>
        <begin position="4"/>
        <end position="64"/>
    </location>
</feature>
<feature type="DNA-binding region" description="H-T-H motif" evidence="2">
    <location>
        <begin position="27"/>
        <end position="46"/>
    </location>
</feature>
<dbReference type="Gene3D" id="1.10.357.10">
    <property type="entry name" value="Tetracycline Repressor, domain 2"/>
    <property type="match status" value="1"/>
</dbReference>
<dbReference type="RefSeq" id="WP_092494987.1">
    <property type="nucleotide sequence ID" value="NZ_FOFG01000001.1"/>
</dbReference>
<dbReference type="SUPFAM" id="SSF46689">
    <property type="entry name" value="Homeodomain-like"/>
    <property type="match status" value="1"/>
</dbReference>
<evidence type="ECO:0000256" key="3">
    <source>
        <dbReference type="SAM" id="MobiDB-lite"/>
    </source>
</evidence>
<feature type="region of interest" description="Disordered" evidence="3">
    <location>
        <begin position="204"/>
        <end position="230"/>
    </location>
</feature>
<name>A0A1H9ATK1_9HYPH</name>
<dbReference type="STRING" id="1855383.SAMN05216548_101516"/>
<gene>
    <name evidence="5" type="ORF">SAMN05216548_101516</name>
</gene>
<organism evidence="5 6">
    <name type="scientific">Faunimonas pinastri</name>
    <dbReference type="NCBI Taxonomy" id="1855383"/>
    <lineage>
        <taxon>Bacteria</taxon>
        <taxon>Pseudomonadati</taxon>
        <taxon>Pseudomonadota</taxon>
        <taxon>Alphaproteobacteria</taxon>
        <taxon>Hyphomicrobiales</taxon>
        <taxon>Afifellaceae</taxon>
        <taxon>Faunimonas</taxon>
    </lineage>
</organism>
<keyword evidence="6" id="KW-1185">Reference proteome</keyword>
<evidence type="ECO:0000313" key="5">
    <source>
        <dbReference type="EMBL" id="SEP79723.1"/>
    </source>
</evidence>